<feature type="compositionally biased region" description="Basic residues" evidence="1">
    <location>
        <begin position="1"/>
        <end position="11"/>
    </location>
</feature>
<feature type="region of interest" description="Disordered" evidence="1">
    <location>
        <begin position="1"/>
        <end position="63"/>
    </location>
</feature>
<evidence type="ECO:0000256" key="1">
    <source>
        <dbReference type="SAM" id="MobiDB-lite"/>
    </source>
</evidence>
<accession>A0A6B0V077</accession>
<reference evidence="2" key="1">
    <citation type="submission" date="2019-12" db="EMBL/GenBank/DDBJ databases">
        <title>An insight into the sialome of adult female Ixodes ricinus ticks feeding for 6 days.</title>
        <authorList>
            <person name="Perner J."/>
            <person name="Ribeiro J.M.C."/>
        </authorList>
    </citation>
    <scope>NUCLEOTIDE SEQUENCE</scope>
    <source>
        <strain evidence="2">Semi-engorged</strain>
        <tissue evidence="2">Salivary glands</tissue>
    </source>
</reference>
<organism evidence="2">
    <name type="scientific">Ixodes ricinus</name>
    <name type="common">Common tick</name>
    <name type="synonym">Acarus ricinus</name>
    <dbReference type="NCBI Taxonomy" id="34613"/>
    <lineage>
        <taxon>Eukaryota</taxon>
        <taxon>Metazoa</taxon>
        <taxon>Ecdysozoa</taxon>
        <taxon>Arthropoda</taxon>
        <taxon>Chelicerata</taxon>
        <taxon>Arachnida</taxon>
        <taxon>Acari</taxon>
        <taxon>Parasitiformes</taxon>
        <taxon>Ixodida</taxon>
        <taxon>Ixodoidea</taxon>
        <taxon>Ixodidae</taxon>
        <taxon>Ixodinae</taxon>
        <taxon>Ixodes</taxon>
    </lineage>
</organism>
<evidence type="ECO:0000313" key="2">
    <source>
        <dbReference type="EMBL" id="MXU95537.1"/>
    </source>
</evidence>
<name>A0A6B0V077_IXORI</name>
<proteinExistence type="predicted"/>
<dbReference type="EMBL" id="GIFC01013454">
    <property type="protein sequence ID" value="MXU95537.1"/>
    <property type="molecule type" value="Transcribed_RNA"/>
</dbReference>
<feature type="region of interest" description="Disordered" evidence="1">
    <location>
        <begin position="79"/>
        <end position="107"/>
    </location>
</feature>
<protein>
    <submittedName>
        <fullName evidence="2">Uncharacterized protein</fullName>
    </submittedName>
</protein>
<dbReference type="AlphaFoldDB" id="A0A6B0V077"/>
<sequence length="188" mass="19882">MHSGSRMRLRSTRPGSSFPLLASLGPPPTGGSALTPERGSPLDVGPASGPRSPGGGCREGRVGRLSGFIGPAWQCSRRSSRPLLSSSRGGGGVGRSPVRGSSPAPRGMMVSSEVFLSSRCSNSGNGKMGRVSLPILSPALTNLRRPSRGLPMRSVTDCLRWKQPLPAWLAWLCTNEDEMMASLREDDR</sequence>